<reference evidence="7" key="1">
    <citation type="journal article" date="2021" name="Int. J. Syst. Evol. Microbiol.">
        <title>Actinocatenispora comari sp. nov., an endophytic actinomycete isolated from aerial parts of Comarum salesowianum.</title>
        <authorList>
            <person name="Oyunbileg N."/>
            <person name="Iizaka Y."/>
            <person name="Hamada M."/>
            <person name="Davaapurev B.O."/>
            <person name="Fukumoto A."/>
            <person name="Tsetseg B."/>
            <person name="Kato F."/>
            <person name="Tamura T."/>
            <person name="Batkhuu J."/>
            <person name="Anzai Y."/>
        </authorList>
    </citation>
    <scope>NUCLEOTIDE SEQUENCE [LARGE SCALE GENOMIC DNA]</scope>
    <source>
        <strain evidence="7">NUM-2625</strain>
    </source>
</reference>
<dbReference type="InterPro" id="IPR001242">
    <property type="entry name" value="Condensation_dom"/>
</dbReference>
<dbReference type="PANTHER" id="PTHR45527">
    <property type="entry name" value="NONRIBOSOMAL PEPTIDE SYNTHETASE"/>
    <property type="match status" value="1"/>
</dbReference>
<dbReference type="GO" id="GO:0031177">
    <property type="term" value="F:phosphopantetheine binding"/>
    <property type="evidence" value="ECO:0007669"/>
    <property type="project" value="InterPro"/>
</dbReference>
<dbReference type="SMART" id="SM00824">
    <property type="entry name" value="PKS_TE"/>
    <property type="match status" value="1"/>
</dbReference>
<dbReference type="InterPro" id="IPR023213">
    <property type="entry name" value="CAT-like_dom_sf"/>
</dbReference>
<feature type="compositionally biased region" description="Pro residues" evidence="4">
    <location>
        <begin position="330"/>
        <end position="341"/>
    </location>
</feature>
<dbReference type="InterPro" id="IPR006162">
    <property type="entry name" value="Ppantetheine_attach_site"/>
</dbReference>
<feature type="region of interest" description="Disordered" evidence="4">
    <location>
        <begin position="329"/>
        <end position="394"/>
    </location>
</feature>
<dbReference type="Gene3D" id="3.30.559.10">
    <property type="entry name" value="Chloramphenicol acetyltransferase-like domain"/>
    <property type="match status" value="2"/>
</dbReference>
<dbReference type="Gene3D" id="3.40.50.980">
    <property type="match status" value="2"/>
</dbReference>
<dbReference type="PROSITE" id="PS50075">
    <property type="entry name" value="CARRIER"/>
    <property type="match status" value="1"/>
</dbReference>
<dbReference type="SUPFAM" id="SSF53474">
    <property type="entry name" value="alpha/beta-Hydrolases"/>
    <property type="match status" value="1"/>
</dbReference>
<keyword evidence="3" id="KW-0597">Phosphoprotein</keyword>
<dbReference type="InterPro" id="IPR042099">
    <property type="entry name" value="ANL_N_sf"/>
</dbReference>
<gene>
    <name evidence="6" type="ORF">NUM_03680</name>
</gene>
<name>A0A8J4AAC1_9ACTN</name>
<feature type="compositionally biased region" description="Low complexity" evidence="4">
    <location>
        <begin position="502"/>
        <end position="515"/>
    </location>
</feature>
<dbReference type="GO" id="GO:0043041">
    <property type="term" value="P:amino acid activation for nonribosomal peptide biosynthetic process"/>
    <property type="evidence" value="ECO:0007669"/>
    <property type="project" value="TreeGrafter"/>
</dbReference>
<dbReference type="RefSeq" id="WP_207122756.1">
    <property type="nucleotide sequence ID" value="NZ_BOPO01000004.1"/>
</dbReference>
<dbReference type="GO" id="GO:0044550">
    <property type="term" value="P:secondary metabolite biosynthetic process"/>
    <property type="evidence" value="ECO:0007669"/>
    <property type="project" value="TreeGrafter"/>
</dbReference>
<dbReference type="Gene3D" id="3.30.300.30">
    <property type="match status" value="1"/>
</dbReference>
<evidence type="ECO:0000259" key="5">
    <source>
        <dbReference type="PROSITE" id="PS50075"/>
    </source>
</evidence>
<dbReference type="InterPro" id="IPR025110">
    <property type="entry name" value="AMP-bd_C"/>
</dbReference>
<dbReference type="InterPro" id="IPR029058">
    <property type="entry name" value="AB_hydrolase_fold"/>
</dbReference>
<keyword evidence="7" id="KW-1185">Reference proteome</keyword>
<feature type="region of interest" description="Disordered" evidence="4">
    <location>
        <begin position="1120"/>
        <end position="1165"/>
    </location>
</feature>
<accession>A0A8J4AAC1</accession>
<dbReference type="Gene3D" id="3.40.50.12780">
    <property type="entry name" value="N-terminal domain of ligase-like"/>
    <property type="match status" value="1"/>
</dbReference>
<dbReference type="Pfam" id="PF00501">
    <property type="entry name" value="AMP-binding"/>
    <property type="match status" value="1"/>
</dbReference>
<dbReference type="Proteomes" id="UP000614996">
    <property type="component" value="Unassembled WGS sequence"/>
</dbReference>
<proteinExistence type="predicted"/>
<feature type="compositionally biased region" description="Low complexity" evidence="4">
    <location>
        <begin position="1132"/>
        <end position="1145"/>
    </location>
</feature>
<dbReference type="Pfam" id="PF13193">
    <property type="entry name" value="AMP-binding_C"/>
    <property type="match status" value="1"/>
</dbReference>
<evidence type="ECO:0000313" key="7">
    <source>
        <dbReference type="Proteomes" id="UP000614996"/>
    </source>
</evidence>
<dbReference type="InterPro" id="IPR009081">
    <property type="entry name" value="PP-bd_ACP"/>
</dbReference>
<dbReference type="InterPro" id="IPR020845">
    <property type="entry name" value="AMP-binding_CS"/>
</dbReference>
<dbReference type="GO" id="GO:0008610">
    <property type="term" value="P:lipid biosynthetic process"/>
    <property type="evidence" value="ECO:0007669"/>
    <property type="project" value="UniProtKB-ARBA"/>
</dbReference>
<dbReference type="InterPro" id="IPR000873">
    <property type="entry name" value="AMP-dep_synth/lig_dom"/>
</dbReference>
<dbReference type="PANTHER" id="PTHR45527:SF1">
    <property type="entry name" value="FATTY ACID SYNTHASE"/>
    <property type="match status" value="1"/>
</dbReference>
<dbReference type="SUPFAM" id="SSF47336">
    <property type="entry name" value="ACP-like"/>
    <property type="match status" value="1"/>
</dbReference>
<dbReference type="InterPro" id="IPR001031">
    <property type="entry name" value="Thioesterase"/>
</dbReference>
<feature type="domain" description="Carrier" evidence="5">
    <location>
        <begin position="1187"/>
        <end position="1262"/>
    </location>
</feature>
<keyword evidence="2" id="KW-0596">Phosphopantetheine</keyword>
<dbReference type="EMBL" id="BOPO01000004">
    <property type="protein sequence ID" value="GIL25113.1"/>
    <property type="molecule type" value="Genomic_DNA"/>
</dbReference>
<dbReference type="InterPro" id="IPR036736">
    <property type="entry name" value="ACP-like_sf"/>
</dbReference>
<feature type="region of interest" description="Disordered" evidence="4">
    <location>
        <begin position="703"/>
        <end position="762"/>
    </location>
</feature>
<organism evidence="6 7">
    <name type="scientific">Actinocatenispora comari</name>
    <dbReference type="NCBI Taxonomy" id="2807577"/>
    <lineage>
        <taxon>Bacteria</taxon>
        <taxon>Bacillati</taxon>
        <taxon>Actinomycetota</taxon>
        <taxon>Actinomycetes</taxon>
        <taxon>Micromonosporales</taxon>
        <taxon>Micromonosporaceae</taxon>
        <taxon>Actinocatenispora</taxon>
    </lineage>
</organism>
<dbReference type="GO" id="GO:0005829">
    <property type="term" value="C:cytosol"/>
    <property type="evidence" value="ECO:0007669"/>
    <property type="project" value="TreeGrafter"/>
</dbReference>
<dbReference type="PROSITE" id="PS00455">
    <property type="entry name" value="AMP_BINDING"/>
    <property type="match status" value="1"/>
</dbReference>
<dbReference type="SUPFAM" id="SSF52777">
    <property type="entry name" value="CoA-dependent acyltransferases"/>
    <property type="match status" value="3"/>
</dbReference>
<evidence type="ECO:0000256" key="4">
    <source>
        <dbReference type="SAM" id="MobiDB-lite"/>
    </source>
</evidence>
<dbReference type="InterPro" id="IPR020802">
    <property type="entry name" value="TesA-like"/>
</dbReference>
<dbReference type="Pfam" id="PF00975">
    <property type="entry name" value="Thioesterase"/>
    <property type="match status" value="1"/>
</dbReference>
<dbReference type="InterPro" id="IPR020806">
    <property type="entry name" value="PKS_PP-bd"/>
</dbReference>
<evidence type="ECO:0000256" key="2">
    <source>
        <dbReference type="ARBA" id="ARBA00022450"/>
    </source>
</evidence>
<dbReference type="GO" id="GO:0003824">
    <property type="term" value="F:catalytic activity"/>
    <property type="evidence" value="ECO:0007669"/>
    <property type="project" value="InterPro"/>
</dbReference>
<dbReference type="Gene3D" id="3.40.50.1820">
    <property type="entry name" value="alpha/beta hydrolase"/>
    <property type="match status" value="1"/>
</dbReference>
<evidence type="ECO:0000256" key="1">
    <source>
        <dbReference type="ARBA" id="ARBA00001957"/>
    </source>
</evidence>
<feature type="compositionally biased region" description="Pro residues" evidence="4">
    <location>
        <begin position="1146"/>
        <end position="1156"/>
    </location>
</feature>
<evidence type="ECO:0000313" key="6">
    <source>
        <dbReference type="EMBL" id="GIL25113.1"/>
    </source>
</evidence>
<sequence length="1525" mass="157454">MARLSDVLPVPPAAQGLLYHALLAGTGPDFYQVQVRFAVAAPVDAGRLRGAVGVLLDRYPNLRSCFRHVPPGRLVQAVPERVPVPWREIDVGPGEVEPLLAADRLRHFDPTRPPLLRAMLLRHPDGSAELVLTLHHVLVDGWSMPILAAELAAAYAGEPLPPAVAYRDYLAWLDRQDRDTADAAWRAALRGVRPTLLWPDGPVTAAAEADRLPALPETVEVELPAEPLRRRARSVGVTLNTLVQTAWALVLGRTAGTDDVVFGAVVSGRPAELPGVERMVGLLINTVPVRIRLAGSTDALLRRVQREQAELAGHHHVPLAEAQRLAAPDPIVPETPAPPAAPAGSQRHAVAGGPTAPVRHGGAGGPNAPVRRAGAGGPVDPVRRGGEGESAGPAVRPASVALFDTVLAFESFPQPAPPSGGPVLVEVRDATHYPLTVTVLAGDTVRLRLSYRPDRVSADEAALLGARLRQALVILAGPPLPVDAVDVLPPAELARLVPTRHGSPATAGDPTAAGGRRVEPASAGEPRGEPAAGVSRGSETVPDRVRGWARRTPQAVAVRAGRRDLSYAGLVAAADELAGTLAAHGVSDEAPVAVVLERSAALVVAQLAVLTAGGCFVPLDPAQPADRLRRLVADCGARHLLAGTRPGWLPTDVAWLPAPSTGGREYPPPVVVNPVRGAPASPATVDPAAAVLDSSLAAADPWADVAGAPPETGGSSPAAAVPPRGAAGPSSGAAESSLAAAEPVPGLADSPPDGAVPAPGAAGSVGGNGIGPLAGAGRGAVGCPPRAESAAYVMYTSGSTGAPKGVVTTHRDVVALADDPLFAGPAHRRILLHSPHTFDAATYETWVPLLSGGTVVVAPPGPLAPDRLTDLLADGEVSALWLTAELFRAVAELAPEALAGLTELWAGGDVLDPGAVRRVRAACPDLTIVDGYGPTETTTFATAHRITGSPAGPVPIGRPLAGTRAYLLDRRLRPVPIGAVGELYLAGTGLARGYLGQPARTAERFVADPFVPGERMYRTGDLARRDPAGDLHFVGRGDAQVKVRGHRIEPAEVEAVLAGAPGVSRVAVTTRADPAGGLALVALVVGTADREVVRGYAAARLPRHLCPDRYVRVDALPCTPHGKLDRPRLPDLAAATPSPTPRLSTPAPPAPRPPAPVASTSQSPGPVPLVAGPGACVATARSEAAGADPGGRVATVCGLFAAVLGVPAVGPADGFFDLGGHSLAAMRLVAAIEAELSIRLPVEAVFAAPTPALLAARLDRAVPDLGFAPLLTLRGTGTGTPLFCVHPGMGVGWTYAALLPHLPADRPVYALQAPALSGGPLPEGIETMADAYLERIAAVRPHGPYRLVGRSFGGLLGYELGRRLRAAGERVELVAVLDTAPRSGPVEPLDRDPVEQETLRILLRSGLAPVPAGRLDLDEVLDTVRAADGPLYRWPRRALARTAALCARHIELAQAYRPGGYDGPVTLVSATGDRGAPTTAAKAAAWRRVAPDLRVSELDCGHGEMLRARYAARIVAALEPRREET</sequence>
<dbReference type="Pfam" id="PF00668">
    <property type="entry name" value="Condensation"/>
    <property type="match status" value="1"/>
</dbReference>
<dbReference type="InterPro" id="IPR045851">
    <property type="entry name" value="AMP-bd_C_sf"/>
</dbReference>
<dbReference type="SUPFAM" id="SSF56801">
    <property type="entry name" value="Acetyl-CoA synthetase-like"/>
    <property type="match status" value="1"/>
</dbReference>
<dbReference type="PROSITE" id="PS00012">
    <property type="entry name" value="PHOSPHOPANTETHEINE"/>
    <property type="match status" value="1"/>
</dbReference>
<feature type="region of interest" description="Disordered" evidence="4">
    <location>
        <begin position="498"/>
        <end position="547"/>
    </location>
</feature>
<evidence type="ECO:0000256" key="3">
    <source>
        <dbReference type="ARBA" id="ARBA00022553"/>
    </source>
</evidence>
<dbReference type="Pfam" id="PF00550">
    <property type="entry name" value="PP-binding"/>
    <property type="match status" value="1"/>
</dbReference>
<comment type="cofactor">
    <cofactor evidence="1">
        <name>pantetheine 4'-phosphate</name>
        <dbReference type="ChEBI" id="CHEBI:47942"/>
    </cofactor>
</comment>
<protein>
    <recommendedName>
        <fullName evidence="5">Carrier domain-containing protein</fullName>
    </recommendedName>
</protein>
<dbReference type="SMART" id="SM00823">
    <property type="entry name" value="PKS_PP"/>
    <property type="match status" value="1"/>
</dbReference>
<comment type="caution">
    <text evidence="6">The sequence shown here is derived from an EMBL/GenBank/DDBJ whole genome shotgun (WGS) entry which is preliminary data.</text>
</comment>
<dbReference type="Gene3D" id="3.30.559.30">
    <property type="entry name" value="Nonribosomal peptide synthetase, condensation domain"/>
    <property type="match status" value="2"/>
</dbReference>